<dbReference type="PIRSF" id="PIRSF002808">
    <property type="entry name" value="Hexose_phosphate_transp"/>
    <property type="match status" value="1"/>
</dbReference>
<dbReference type="EMBL" id="BAAALX010000009">
    <property type="protein sequence ID" value="GAA1516907.1"/>
    <property type="molecule type" value="Genomic_DNA"/>
</dbReference>
<evidence type="ECO:0000256" key="4">
    <source>
        <dbReference type="ARBA" id="ARBA00022989"/>
    </source>
</evidence>
<dbReference type="SUPFAM" id="SSF103473">
    <property type="entry name" value="MFS general substrate transporter"/>
    <property type="match status" value="1"/>
</dbReference>
<keyword evidence="2" id="KW-1003">Cell membrane</keyword>
<keyword evidence="3 6" id="KW-0812">Transmembrane</keyword>
<accession>A0ABP4L5X5</accession>
<dbReference type="InterPro" id="IPR020846">
    <property type="entry name" value="MFS_dom"/>
</dbReference>
<evidence type="ECO:0000313" key="8">
    <source>
        <dbReference type="EMBL" id="GAA1516907.1"/>
    </source>
</evidence>
<dbReference type="RefSeq" id="WP_173151991.1">
    <property type="nucleotide sequence ID" value="NZ_BAAALX010000009.1"/>
</dbReference>
<evidence type="ECO:0000313" key="9">
    <source>
        <dbReference type="Proteomes" id="UP001500177"/>
    </source>
</evidence>
<dbReference type="PROSITE" id="PS50850">
    <property type="entry name" value="MFS"/>
    <property type="match status" value="1"/>
</dbReference>
<dbReference type="CDD" id="cd17319">
    <property type="entry name" value="MFS_ExuT_GudP_like"/>
    <property type="match status" value="1"/>
</dbReference>
<keyword evidence="9" id="KW-1185">Reference proteome</keyword>
<evidence type="ECO:0000256" key="6">
    <source>
        <dbReference type="SAM" id="Phobius"/>
    </source>
</evidence>
<feature type="transmembrane region" description="Helical" evidence="6">
    <location>
        <begin position="416"/>
        <end position="437"/>
    </location>
</feature>
<organism evidence="8 9">
    <name type="scientific">Brevibacterium permense</name>
    <dbReference type="NCBI Taxonomy" id="234834"/>
    <lineage>
        <taxon>Bacteria</taxon>
        <taxon>Bacillati</taxon>
        <taxon>Actinomycetota</taxon>
        <taxon>Actinomycetes</taxon>
        <taxon>Micrococcales</taxon>
        <taxon>Brevibacteriaceae</taxon>
        <taxon>Brevibacterium</taxon>
    </lineage>
</organism>
<dbReference type="Proteomes" id="UP001500177">
    <property type="component" value="Unassembled WGS sequence"/>
</dbReference>
<evidence type="ECO:0000256" key="1">
    <source>
        <dbReference type="ARBA" id="ARBA00004651"/>
    </source>
</evidence>
<keyword evidence="5 6" id="KW-0472">Membrane</keyword>
<dbReference type="InterPro" id="IPR036259">
    <property type="entry name" value="MFS_trans_sf"/>
</dbReference>
<comment type="caution">
    <text evidence="8">The sequence shown here is derived from an EMBL/GenBank/DDBJ whole genome shotgun (WGS) entry which is preliminary data.</text>
</comment>
<dbReference type="InterPro" id="IPR050382">
    <property type="entry name" value="MFS_Na/Anion_cotransporter"/>
</dbReference>
<evidence type="ECO:0000256" key="5">
    <source>
        <dbReference type="ARBA" id="ARBA00023136"/>
    </source>
</evidence>
<feature type="transmembrane region" description="Helical" evidence="6">
    <location>
        <begin position="328"/>
        <end position="346"/>
    </location>
</feature>
<dbReference type="PANTHER" id="PTHR11662">
    <property type="entry name" value="SOLUTE CARRIER FAMILY 17"/>
    <property type="match status" value="1"/>
</dbReference>
<feature type="transmembrane region" description="Helical" evidence="6">
    <location>
        <begin position="352"/>
        <end position="375"/>
    </location>
</feature>
<feature type="transmembrane region" description="Helical" evidence="6">
    <location>
        <begin position="173"/>
        <end position="194"/>
    </location>
</feature>
<dbReference type="InterPro" id="IPR011701">
    <property type="entry name" value="MFS"/>
</dbReference>
<dbReference type="PANTHER" id="PTHR11662:SF399">
    <property type="entry name" value="FI19708P1-RELATED"/>
    <property type="match status" value="1"/>
</dbReference>
<feature type="domain" description="Major facilitator superfamily (MFS) profile" evidence="7">
    <location>
        <begin position="23"/>
        <end position="442"/>
    </location>
</feature>
<gene>
    <name evidence="8" type="ORF">GCM10009690_19990</name>
</gene>
<keyword evidence="4 6" id="KW-1133">Transmembrane helix</keyword>
<feature type="transmembrane region" description="Helical" evidence="6">
    <location>
        <begin position="292"/>
        <end position="316"/>
    </location>
</feature>
<evidence type="ECO:0000256" key="2">
    <source>
        <dbReference type="ARBA" id="ARBA00022475"/>
    </source>
</evidence>
<feature type="transmembrane region" description="Helical" evidence="6">
    <location>
        <begin position="387"/>
        <end position="410"/>
    </location>
</feature>
<name>A0ABP4L5X5_9MICO</name>
<comment type="subcellular location">
    <subcellularLocation>
        <location evidence="1">Cell membrane</location>
        <topology evidence="1">Multi-pass membrane protein</topology>
    </subcellularLocation>
</comment>
<evidence type="ECO:0000259" key="7">
    <source>
        <dbReference type="PROSITE" id="PS50850"/>
    </source>
</evidence>
<dbReference type="Pfam" id="PF07690">
    <property type="entry name" value="MFS_1"/>
    <property type="match status" value="1"/>
</dbReference>
<protein>
    <submittedName>
        <fullName evidence="8">MFS transporter</fullName>
    </submittedName>
</protein>
<feature type="transmembrane region" description="Helical" evidence="6">
    <location>
        <begin position="21"/>
        <end position="36"/>
    </location>
</feature>
<feature type="transmembrane region" description="Helical" evidence="6">
    <location>
        <begin position="56"/>
        <end position="77"/>
    </location>
</feature>
<feature type="transmembrane region" description="Helical" evidence="6">
    <location>
        <begin position="254"/>
        <end position="272"/>
    </location>
</feature>
<reference evidence="9" key="1">
    <citation type="journal article" date="2019" name="Int. J. Syst. Evol. Microbiol.">
        <title>The Global Catalogue of Microorganisms (GCM) 10K type strain sequencing project: providing services to taxonomists for standard genome sequencing and annotation.</title>
        <authorList>
            <consortium name="The Broad Institute Genomics Platform"/>
            <consortium name="The Broad Institute Genome Sequencing Center for Infectious Disease"/>
            <person name="Wu L."/>
            <person name="Ma J."/>
        </authorList>
    </citation>
    <scope>NUCLEOTIDE SEQUENCE [LARGE SCALE GENOMIC DNA]</scope>
    <source>
        <strain evidence="9">JCM 13318</strain>
    </source>
</reference>
<evidence type="ECO:0000256" key="3">
    <source>
        <dbReference type="ARBA" id="ARBA00022692"/>
    </source>
</evidence>
<feature type="transmembrane region" description="Helical" evidence="6">
    <location>
        <begin position="89"/>
        <end position="116"/>
    </location>
</feature>
<dbReference type="Gene3D" id="1.20.1250.20">
    <property type="entry name" value="MFS general substrate transporter like domains"/>
    <property type="match status" value="2"/>
</dbReference>
<sequence>MSAVASPRRTAKTSNPRRIRWIFVALLVIGGIVNYLDRSTLSIGNSTIAEEFDLSATQMGLLLSAFSWPYAIANLPAGYLVDKFGAKKMFAFASGAWSLVGMVTAAANSFGLLYALRVALGVAESPFFTAGLKVNERWFSAKERAFPIALVNTGSQIANALAPPLLTFLLLTMSWRGMFIVVGALGIIVMLIWLRIYRDPTLREEHILKGDDSADASADEIAEQLDEATTAEADTVVEGAEKVGWGTLFTKPNTYFMIIGAFGIFYTVWVYLTWLPSYIETDLGFSLQETGWLAALPFLMGVLGVLTGGWFSGVLIRRGSPAIVARKVPIVGGAVLAAASVFPTAYLDNVPLIIALLSLGYFFSQVPIGCLWTLASDVAPSEQVASLGAIQNFGGFIGAALAPVVTGWLVDTTGNFNSVFLVGAILLIVGAISYGFFVKDRSREAH</sequence>
<dbReference type="InterPro" id="IPR000849">
    <property type="entry name" value="Sugar_P_transporter"/>
</dbReference>
<proteinExistence type="predicted"/>